<proteinExistence type="predicted"/>
<reference evidence="2" key="3">
    <citation type="submission" date="2022-01" db="UniProtKB">
        <authorList>
            <consortium name="EnsemblPlants"/>
        </authorList>
    </citation>
    <scope>IDENTIFICATION</scope>
    <source>
        <strain evidence="2">subsp. vulgare</strain>
    </source>
</reference>
<accession>M0ZBA1</accession>
<dbReference type="InParanoid" id="M0ZBA1"/>
<evidence type="ECO:0000313" key="3">
    <source>
        <dbReference type="Proteomes" id="UP000011116"/>
    </source>
</evidence>
<feature type="compositionally biased region" description="Basic residues" evidence="1">
    <location>
        <begin position="46"/>
        <end position="56"/>
    </location>
</feature>
<dbReference type="Gramene" id="HORVU.MOREX.r3.6HG0582090.1">
    <property type="protein sequence ID" value="HORVU.MOREX.r3.6HG0582090.1.CDS1"/>
    <property type="gene ID" value="HORVU.MOREX.r3.6HG0582090"/>
</dbReference>
<protein>
    <submittedName>
        <fullName evidence="2">Uncharacterized protein</fullName>
    </submittedName>
</protein>
<name>M0ZBA1_HORVV</name>
<evidence type="ECO:0000256" key="1">
    <source>
        <dbReference type="SAM" id="MobiDB-lite"/>
    </source>
</evidence>
<sequence length="116" mass="12922">MPNMEESAQPMPADPSDPELPNGVEDPNKPEPVEEEEVAVEEVRRDRTRPRARGRTWRAGATKSWRSRSGRPPRPPPGDPTLPGMGHGAWLDHVEPMWPANKPQPWEPPLTDAGVL</sequence>
<feature type="region of interest" description="Disordered" evidence="1">
    <location>
        <begin position="1"/>
        <end position="116"/>
    </location>
</feature>
<dbReference type="AlphaFoldDB" id="M0ZBA1"/>
<keyword evidence="3" id="KW-1185">Reference proteome</keyword>
<dbReference type="Gramene" id="HORVU.MOREX.r2.6HG0482580.1">
    <property type="protein sequence ID" value="HORVU.MOREX.r2.6HG0482580.1.CDS.1"/>
    <property type="gene ID" value="HORVU.MOREX.r2.6HG0482580"/>
</dbReference>
<evidence type="ECO:0000313" key="2">
    <source>
        <dbReference type="EnsemblPlants" id="HORVU.MOREX.r3.6HG0582090.1.CDS1"/>
    </source>
</evidence>
<dbReference type="Proteomes" id="UP000011116">
    <property type="component" value="Chromosome 6H"/>
</dbReference>
<organism evidence="2 3">
    <name type="scientific">Hordeum vulgare subsp. vulgare</name>
    <name type="common">Domesticated barley</name>
    <dbReference type="NCBI Taxonomy" id="112509"/>
    <lineage>
        <taxon>Eukaryota</taxon>
        <taxon>Viridiplantae</taxon>
        <taxon>Streptophyta</taxon>
        <taxon>Embryophyta</taxon>
        <taxon>Tracheophyta</taxon>
        <taxon>Spermatophyta</taxon>
        <taxon>Magnoliopsida</taxon>
        <taxon>Liliopsida</taxon>
        <taxon>Poales</taxon>
        <taxon>Poaceae</taxon>
        <taxon>BOP clade</taxon>
        <taxon>Pooideae</taxon>
        <taxon>Triticodae</taxon>
        <taxon>Triticeae</taxon>
        <taxon>Hordeinae</taxon>
        <taxon>Hordeum</taxon>
    </lineage>
</organism>
<dbReference type="EnsemblPlants" id="HORVU.MOREX.r3.6HG0582090.1">
    <property type="protein sequence ID" value="HORVU.MOREX.r3.6HG0582090.1.CDS1"/>
    <property type="gene ID" value="HORVU.MOREX.r3.6HG0582090"/>
</dbReference>
<dbReference type="ExpressionAtlas" id="M0ZBA1">
    <property type="expression patterns" value="baseline and differential"/>
</dbReference>
<reference evidence="2" key="2">
    <citation type="submission" date="2020-10" db="EMBL/GenBank/DDBJ databases">
        <authorList>
            <person name="Scholz U."/>
            <person name="Mascher M."/>
            <person name="Fiebig A."/>
        </authorList>
    </citation>
    <scope>NUCLEOTIDE SEQUENCE [LARGE SCALE GENOMIC DNA]</scope>
    <source>
        <strain evidence="2">cv. Morex</strain>
    </source>
</reference>
<dbReference type="PaxDb" id="4513-MLOC_8081.2"/>
<reference evidence="3" key="1">
    <citation type="journal article" date="2012" name="Nature">
        <title>A physical, genetic and functional sequence assembly of the barley genome.</title>
        <authorList>
            <consortium name="The International Barley Genome Sequencing Consortium"/>
            <person name="Mayer K.F."/>
            <person name="Waugh R."/>
            <person name="Brown J.W."/>
            <person name="Schulman A."/>
            <person name="Langridge P."/>
            <person name="Platzer M."/>
            <person name="Fincher G.B."/>
            <person name="Muehlbauer G.J."/>
            <person name="Sato K."/>
            <person name="Close T.J."/>
            <person name="Wise R.P."/>
            <person name="Stein N."/>
        </authorList>
    </citation>
    <scope>NUCLEOTIDE SEQUENCE [LARGE SCALE GENOMIC DNA]</scope>
    <source>
        <strain evidence="3">cv. Morex</strain>
    </source>
</reference>